<accession>A0A3B4Y0U0</accession>
<evidence type="ECO:0000313" key="2">
    <source>
        <dbReference type="Proteomes" id="UP000261360"/>
    </source>
</evidence>
<sequence length="41" mass="4892">LSSQLNRSLSGGTWFLCDHDEYRPPVWKSYCKYQWNIVLLS</sequence>
<dbReference type="Proteomes" id="UP000261360">
    <property type="component" value="Unplaced"/>
</dbReference>
<organism evidence="1 2">
    <name type="scientific">Seriola lalandi dorsalis</name>
    <dbReference type="NCBI Taxonomy" id="1841481"/>
    <lineage>
        <taxon>Eukaryota</taxon>
        <taxon>Metazoa</taxon>
        <taxon>Chordata</taxon>
        <taxon>Craniata</taxon>
        <taxon>Vertebrata</taxon>
        <taxon>Euteleostomi</taxon>
        <taxon>Actinopterygii</taxon>
        <taxon>Neopterygii</taxon>
        <taxon>Teleostei</taxon>
        <taxon>Neoteleostei</taxon>
        <taxon>Acanthomorphata</taxon>
        <taxon>Carangaria</taxon>
        <taxon>Carangiformes</taxon>
        <taxon>Carangidae</taxon>
        <taxon>Seriola</taxon>
    </lineage>
</organism>
<reference evidence="1" key="2">
    <citation type="submission" date="2025-09" db="UniProtKB">
        <authorList>
            <consortium name="Ensembl"/>
        </authorList>
    </citation>
    <scope>IDENTIFICATION</scope>
</reference>
<proteinExistence type="predicted"/>
<protein>
    <submittedName>
        <fullName evidence="1">Uncharacterized protein</fullName>
    </submittedName>
</protein>
<keyword evidence="2" id="KW-1185">Reference proteome</keyword>
<evidence type="ECO:0000313" key="1">
    <source>
        <dbReference type="Ensembl" id="ENSSLDP00000017103.1"/>
    </source>
</evidence>
<dbReference type="AlphaFoldDB" id="A0A3B4Y0U0"/>
<dbReference type="Ensembl" id="ENSSLDT00000017708.1">
    <property type="protein sequence ID" value="ENSSLDP00000017103.1"/>
    <property type="gene ID" value="ENSSLDG00000013526.1"/>
</dbReference>
<name>A0A3B4Y0U0_SERLL</name>
<reference evidence="1" key="1">
    <citation type="submission" date="2025-08" db="UniProtKB">
        <authorList>
            <consortium name="Ensembl"/>
        </authorList>
    </citation>
    <scope>IDENTIFICATION</scope>
</reference>